<evidence type="ECO:0000313" key="2">
    <source>
        <dbReference type="EMBL" id="NKE65524.1"/>
    </source>
</evidence>
<keyword evidence="1" id="KW-0472">Membrane</keyword>
<gene>
    <name evidence="2" type="ORF">RAMLITH_06790</name>
</gene>
<reference evidence="2 3" key="1">
    <citation type="journal article" date="2020" name="Nature">
        <title>Bacterial chemolithoautotrophy via manganese oxidation.</title>
        <authorList>
            <person name="Yu H."/>
            <person name="Leadbetter J.R."/>
        </authorList>
    </citation>
    <scope>NUCLEOTIDE SEQUENCE [LARGE SCALE GENOMIC DNA]</scope>
    <source>
        <strain evidence="2 3">RBP-1</strain>
    </source>
</reference>
<feature type="transmembrane region" description="Helical" evidence="1">
    <location>
        <begin position="52"/>
        <end position="71"/>
    </location>
</feature>
<dbReference type="RefSeq" id="WP_168106639.1">
    <property type="nucleotide sequence ID" value="NZ_VTOX01000002.1"/>
</dbReference>
<name>A0A7X6DE63_9BURK</name>
<evidence type="ECO:0000256" key="1">
    <source>
        <dbReference type="SAM" id="Phobius"/>
    </source>
</evidence>
<feature type="transmembrane region" description="Helical" evidence="1">
    <location>
        <begin position="227"/>
        <end position="246"/>
    </location>
</feature>
<feature type="transmembrane region" description="Helical" evidence="1">
    <location>
        <begin position="109"/>
        <end position="127"/>
    </location>
</feature>
<keyword evidence="1" id="KW-0812">Transmembrane</keyword>
<feature type="transmembrane region" description="Helical" evidence="1">
    <location>
        <begin position="169"/>
        <end position="188"/>
    </location>
</feature>
<proteinExistence type="predicted"/>
<dbReference type="EMBL" id="VTOX01000002">
    <property type="protein sequence ID" value="NKE65524.1"/>
    <property type="molecule type" value="Genomic_DNA"/>
</dbReference>
<keyword evidence="1" id="KW-1133">Transmembrane helix</keyword>
<sequence>MLLLKLLLVPTLIALITLAGRRWGPAVAGWLAGFPVVAGPLLLMIGVEQGPAFAAQAAQAALLAILANLAFSAGYSWAALRWPWWACVASGMLAFGAVGWLLVAFPMPLWAALAVTIAGLLAAPRAFPGREAFVPPRGQPSPLELPARMVAGAVLTVAVTMFASRLGPAASGLFSVFPVMALVFAVFSHLTWGVAGTIRLLSGMVPGFYAFATFCLLVALAVPRLGLAPGFLVALACALLVQAASFRRR</sequence>
<keyword evidence="3" id="KW-1185">Reference proteome</keyword>
<feature type="transmembrane region" description="Helical" evidence="1">
    <location>
        <begin position="200"/>
        <end position="221"/>
    </location>
</feature>
<accession>A0A7X6DE63</accession>
<dbReference type="AlphaFoldDB" id="A0A7X6DE63"/>
<evidence type="ECO:0000313" key="3">
    <source>
        <dbReference type="Proteomes" id="UP000521868"/>
    </source>
</evidence>
<feature type="transmembrane region" description="Helical" evidence="1">
    <location>
        <begin position="83"/>
        <end position="103"/>
    </location>
</feature>
<comment type="caution">
    <text evidence="2">The sequence shown here is derived from an EMBL/GenBank/DDBJ whole genome shotgun (WGS) entry which is preliminary data.</text>
</comment>
<organism evidence="2 3">
    <name type="scientific">Ramlibacter lithotrophicus</name>
    <dbReference type="NCBI Taxonomy" id="2606681"/>
    <lineage>
        <taxon>Bacteria</taxon>
        <taxon>Pseudomonadati</taxon>
        <taxon>Pseudomonadota</taxon>
        <taxon>Betaproteobacteria</taxon>
        <taxon>Burkholderiales</taxon>
        <taxon>Comamonadaceae</taxon>
        <taxon>Ramlibacter</taxon>
    </lineage>
</organism>
<protein>
    <submittedName>
        <fullName evidence="2">Uncharacterized protein</fullName>
    </submittedName>
</protein>
<dbReference type="Proteomes" id="UP000521868">
    <property type="component" value="Unassembled WGS sequence"/>
</dbReference>